<protein>
    <submittedName>
        <fullName evidence="5">Dipeptidase E</fullName>
    </submittedName>
</protein>
<reference evidence="5 6" key="1">
    <citation type="submission" date="2022-06" db="EMBL/GenBank/DDBJ databases">
        <title>Genomic Encyclopedia of Archaeal and Bacterial Type Strains, Phase II (KMG-II): from individual species to whole genera.</title>
        <authorList>
            <person name="Goeker M."/>
        </authorList>
    </citation>
    <scope>NUCLEOTIDE SEQUENCE [LARGE SCALE GENOMIC DNA]</scope>
    <source>
        <strain evidence="5 6">DSM 44693</strain>
    </source>
</reference>
<organism evidence="5 6">
    <name type="scientific">Williamsia maris</name>
    <dbReference type="NCBI Taxonomy" id="72806"/>
    <lineage>
        <taxon>Bacteria</taxon>
        <taxon>Bacillati</taxon>
        <taxon>Actinomycetota</taxon>
        <taxon>Actinomycetes</taxon>
        <taxon>Mycobacteriales</taxon>
        <taxon>Nocardiaceae</taxon>
        <taxon>Williamsia</taxon>
    </lineage>
</organism>
<dbReference type="RefSeq" id="WP_253662347.1">
    <property type="nucleotide sequence ID" value="NZ_BAAAJQ010000001.1"/>
</dbReference>
<keyword evidence="6" id="KW-1185">Reference proteome</keyword>
<keyword evidence="3" id="KW-0378">Hydrolase</keyword>
<evidence type="ECO:0000256" key="2">
    <source>
        <dbReference type="ARBA" id="ARBA00022670"/>
    </source>
</evidence>
<accession>A0ABT1HHM8</accession>
<evidence type="ECO:0000256" key="3">
    <source>
        <dbReference type="ARBA" id="ARBA00022801"/>
    </source>
</evidence>
<name>A0ABT1HHM8_9NOCA</name>
<comment type="similarity">
    <text evidence="1">Belongs to the peptidase S51 family.</text>
</comment>
<sequence length="208" mass="22208">MRLYLSSMGVGDHPERLVEVLGAGASVGVVLNAVDDRPHAETQMAWEVERDELDHLGLRPERLDLRTDTDVERLRTIDALWVRGGNTFVLRAAMARSGADDLITGRILDSSLAYAGYSAGAAVLCADLSLIAEIDDPRAAGPDPLTTGLGILDRPLIPHVGTTAFDEGRLCTALHDRLTSDGVAHHALRDGDALATVAGPLLPIPRRP</sequence>
<keyword evidence="2" id="KW-0645">Protease</keyword>
<dbReference type="Proteomes" id="UP001206895">
    <property type="component" value="Unassembled WGS sequence"/>
</dbReference>
<comment type="caution">
    <text evidence="5">The sequence shown here is derived from an EMBL/GenBank/DDBJ whole genome shotgun (WGS) entry which is preliminary data.</text>
</comment>
<proteinExistence type="inferred from homology"/>
<dbReference type="SUPFAM" id="SSF52317">
    <property type="entry name" value="Class I glutamine amidotransferase-like"/>
    <property type="match status" value="1"/>
</dbReference>
<dbReference type="InterPro" id="IPR029062">
    <property type="entry name" value="Class_I_gatase-like"/>
</dbReference>
<dbReference type="PANTHER" id="PTHR20842:SF0">
    <property type="entry name" value="ALPHA-ASPARTYL DIPEPTIDASE"/>
    <property type="match status" value="1"/>
</dbReference>
<gene>
    <name evidence="5" type="ORF">LX13_003235</name>
</gene>
<dbReference type="InterPro" id="IPR005320">
    <property type="entry name" value="Peptidase_S51"/>
</dbReference>
<dbReference type="Gene3D" id="3.40.50.880">
    <property type="match status" value="1"/>
</dbReference>
<dbReference type="EMBL" id="JAMTCJ010000003">
    <property type="protein sequence ID" value="MCP2177407.1"/>
    <property type="molecule type" value="Genomic_DNA"/>
</dbReference>
<evidence type="ECO:0000313" key="6">
    <source>
        <dbReference type="Proteomes" id="UP001206895"/>
    </source>
</evidence>
<dbReference type="Pfam" id="PF03575">
    <property type="entry name" value="Peptidase_S51"/>
    <property type="match status" value="1"/>
</dbReference>
<evidence type="ECO:0000313" key="5">
    <source>
        <dbReference type="EMBL" id="MCP2177407.1"/>
    </source>
</evidence>
<keyword evidence="4" id="KW-0720">Serine protease</keyword>
<evidence type="ECO:0000256" key="4">
    <source>
        <dbReference type="ARBA" id="ARBA00022825"/>
    </source>
</evidence>
<dbReference type="PANTHER" id="PTHR20842">
    <property type="entry name" value="PROTEASE S51 ALPHA-ASPARTYL DIPEPTIDASE"/>
    <property type="match status" value="1"/>
</dbReference>
<evidence type="ECO:0000256" key="1">
    <source>
        <dbReference type="ARBA" id="ARBA00006534"/>
    </source>
</evidence>